<dbReference type="Pfam" id="PF07394">
    <property type="entry name" value="DUF1501"/>
    <property type="match status" value="1"/>
</dbReference>
<keyword evidence="1" id="KW-0732">Signal</keyword>
<evidence type="ECO:0000256" key="1">
    <source>
        <dbReference type="SAM" id="SignalP"/>
    </source>
</evidence>
<reference evidence="2 3" key="1">
    <citation type="submission" date="2020-04" db="EMBL/GenBank/DDBJ databases">
        <title>Vibrio sp. SM6, a novel species isolated from seawater.</title>
        <authorList>
            <person name="Wang X."/>
        </authorList>
    </citation>
    <scope>NUCLEOTIDE SEQUENCE [LARGE SCALE GENOMIC DNA]</scope>
    <source>
        <strain evidence="2 3">SM6</strain>
    </source>
</reference>
<dbReference type="Proteomes" id="UP000535589">
    <property type="component" value="Unassembled WGS sequence"/>
</dbReference>
<dbReference type="RefSeq" id="WP_168836691.1">
    <property type="nucleotide sequence ID" value="NZ_JABAIK010000010.1"/>
</dbReference>
<dbReference type="PANTHER" id="PTHR43737">
    <property type="entry name" value="BLL7424 PROTEIN"/>
    <property type="match status" value="1"/>
</dbReference>
<dbReference type="EMBL" id="JABAIK010000010">
    <property type="protein sequence ID" value="NLS13597.1"/>
    <property type="molecule type" value="Genomic_DNA"/>
</dbReference>
<comment type="caution">
    <text evidence="2">The sequence shown here is derived from an EMBL/GenBank/DDBJ whole genome shotgun (WGS) entry which is preliminary data.</text>
</comment>
<sequence length="439" mass="47968">MVSRRDVLKNMALFSLTAPMLGTASLACASSASRSKALVIVMLDGGNDSAHMVIPTGEHYSQYQAIRPELAIDEARLLPIPQTGFDHNDQTVALGLHPKMTQLAELLNRQEGNVIVNCGVLREPVTKAQAETQAYRLPPFLFSHNSQKVELAKSAAGHNLTTGWVGRLMDVIRDDSSNIDPLFSHAGDALVLRASTLSQNIIRGDNIAKLNTGANITQQLDSYLENGWSDPFDATVAQVGRDAIHVAQDLIDVIDAADEHDAFVYPDTGLGLQCKVTAKLIRSRAALGHQQQVFFLQLSGFDTHANQQETLDEKYAELSDALATFYQHLKVLGLHHDVITMTMSDFGRRIPVNGTGTDHGWGGHQLILGGDVQSTQFIGRWPEYNIDGPNMVERGRLLPTTATDQINIAVARWLGATETAINHVFPNAIKFEALNILKV</sequence>
<dbReference type="PANTHER" id="PTHR43737:SF1">
    <property type="entry name" value="DUF1501 DOMAIN-CONTAINING PROTEIN"/>
    <property type="match status" value="1"/>
</dbReference>
<dbReference type="InterPro" id="IPR017850">
    <property type="entry name" value="Alkaline_phosphatase_core_sf"/>
</dbReference>
<feature type="chain" id="PRO_5031268079" evidence="1">
    <location>
        <begin position="30"/>
        <end position="439"/>
    </location>
</feature>
<dbReference type="PROSITE" id="PS51318">
    <property type="entry name" value="TAT"/>
    <property type="match status" value="1"/>
</dbReference>
<dbReference type="SUPFAM" id="SSF53649">
    <property type="entry name" value="Alkaline phosphatase-like"/>
    <property type="match status" value="1"/>
</dbReference>
<keyword evidence="3" id="KW-1185">Reference proteome</keyword>
<organism evidence="2 3">
    <name type="scientific">Vibrio agarilyticus</name>
    <dbReference type="NCBI Taxonomy" id="2726741"/>
    <lineage>
        <taxon>Bacteria</taxon>
        <taxon>Pseudomonadati</taxon>
        <taxon>Pseudomonadota</taxon>
        <taxon>Gammaproteobacteria</taxon>
        <taxon>Vibrionales</taxon>
        <taxon>Vibrionaceae</taxon>
        <taxon>Vibrio</taxon>
    </lineage>
</organism>
<name>A0A7X8YHQ2_9VIBR</name>
<evidence type="ECO:0000313" key="2">
    <source>
        <dbReference type="EMBL" id="NLS13597.1"/>
    </source>
</evidence>
<protein>
    <submittedName>
        <fullName evidence="2">DUF1501 domain-containing protein</fullName>
    </submittedName>
</protein>
<evidence type="ECO:0000313" key="3">
    <source>
        <dbReference type="Proteomes" id="UP000535589"/>
    </source>
</evidence>
<dbReference type="PROSITE" id="PS51257">
    <property type="entry name" value="PROKAR_LIPOPROTEIN"/>
    <property type="match status" value="1"/>
</dbReference>
<dbReference type="AlphaFoldDB" id="A0A7X8YHQ2"/>
<gene>
    <name evidence="2" type="ORF">HGP28_11905</name>
</gene>
<feature type="signal peptide" evidence="1">
    <location>
        <begin position="1"/>
        <end position="29"/>
    </location>
</feature>
<accession>A0A7X8YHQ2</accession>
<dbReference type="InterPro" id="IPR006311">
    <property type="entry name" value="TAT_signal"/>
</dbReference>
<dbReference type="InterPro" id="IPR010869">
    <property type="entry name" value="DUF1501"/>
</dbReference>
<proteinExistence type="predicted"/>